<keyword evidence="15" id="KW-1185">Reference proteome</keyword>
<comment type="subcellular location">
    <subcellularLocation>
        <location evidence="1">Cell membrane</location>
        <topology evidence="1">Multi-pass membrane protein</topology>
    </subcellularLocation>
</comment>
<feature type="transmembrane region" description="Helical" evidence="11">
    <location>
        <begin position="12"/>
        <end position="34"/>
    </location>
</feature>
<feature type="domain" description="Methyl-accepting transducer" evidence="12">
    <location>
        <begin position="270"/>
        <end position="506"/>
    </location>
</feature>
<dbReference type="GO" id="GO:0006935">
    <property type="term" value="P:chemotaxis"/>
    <property type="evidence" value="ECO:0007669"/>
    <property type="project" value="UniProtKB-KW"/>
</dbReference>
<dbReference type="InterPro" id="IPR004089">
    <property type="entry name" value="MCPsignal_dom"/>
</dbReference>
<reference evidence="14 15" key="1">
    <citation type="submission" date="2019-03" db="EMBL/GenBank/DDBJ databases">
        <title>Genomic Encyclopedia of Type Strains, Phase IV (KMG-IV): sequencing the most valuable type-strain genomes for metagenomic binning, comparative biology and taxonomic classification.</title>
        <authorList>
            <person name="Goeker M."/>
        </authorList>
    </citation>
    <scope>NUCLEOTIDE SEQUENCE [LARGE SCALE GENOMIC DNA]</scope>
    <source>
        <strain evidence="14 15">DSM 28679</strain>
    </source>
</reference>
<dbReference type="AlphaFoldDB" id="A0A4R6TZB0"/>
<dbReference type="PANTHER" id="PTHR32089:SF119">
    <property type="entry name" value="METHYL-ACCEPTING CHEMOTAXIS PROTEIN CTPL"/>
    <property type="match status" value="1"/>
</dbReference>
<keyword evidence="5 11" id="KW-0812">Transmembrane</keyword>
<dbReference type="SMART" id="SM00304">
    <property type="entry name" value="HAMP"/>
    <property type="match status" value="1"/>
</dbReference>
<evidence type="ECO:0000256" key="5">
    <source>
        <dbReference type="ARBA" id="ARBA00022692"/>
    </source>
</evidence>
<proteinExistence type="inferred from homology"/>
<dbReference type="SMART" id="SM00283">
    <property type="entry name" value="MA"/>
    <property type="match status" value="1"/>
</dbReference>
<dbReference type="GO" id="GO:0007165">
    <property type="term" value="P:signal transduction"/>
    <property type="evidence" value="ECO:0007669"/>
    <property type="project" value="UniProtKB-KW"/>
</dbReference>
<gene>
    <name evidence="14" type="ORF">DFQ45_10216</name>
</gene>
<dbReference type="GO" id="GO:0005886">
    <property type="term" value="C:plasma membrane"/>
    <property type="evidence" value="ECO:0007669"/>
    <property type="project" value="UniProtKB-SubCell"/>
</dbReference>
<accession>A0A4R6TZB0</accession>
<dbReference type="Pfam" id="PF00015">
    <property type="entry name" value="MCPsignal"/>
    <property type="match status" value="1"/>
</dbReference>
<evidence type="ECO:0000259" key="12">
    <source>
        <dbReference type="PROSITE" id="PS50111"/>
    </source>
</evidence>
<evidence type="ECO:0000256" key="3">
    <source>
        <dbReference type="ARBA" id="ARBA00022481"/>
    </source>
</evidence>
<dbReference type="InterPro" id="IPR003122">
    <property type="entry name" value="Tar_rcpt_lig-bd"/>
</dbReference>
<evidence type="ECO:0000313" key="14">
    <source>
        <dbReference type="EMBL" id="TDQ39328.1"/>
    </source>
</evidence>
<keyword evidence="3" id="KW-0488">Methylation</keyword>
<dbReference type="Pfam" id="PF02203">
    <property type="entry name" value="TarH"/>
    <property type="match status" value="1"/>
</dbReference>
<organism evidence="14 15">
    <name type="scientific">Thiopseudomonas denitrificans</name>
    <dbReference type="NCBI Taxonomy" id="1501432"/>
    <lineage>
        <taxon>Bacteria</taxon>
        <taxon>Pseudomonadati</taxon>
        <taxon>Pseudomonadota</taxon>
        <taxon>Gammaproteobacteria</taxon>
        <taxon>Pseudomonadales</taxon>
        <taxon>Pseudomonadaceae</taxon>
        <taxon>Thiopseudomonas</taxon>
    </lineage>
</organism>
<protein>
    <submittedName>
        <fullName evidence="14">Methyl-accepting chemotaxis sensory transducer with TarH sensor</fullName>
    </submittedName>
</protein>
<sequence length="552" mass="59576">MLNRLKIPARLVLLGGVPMTGLVLVLLLSFQVSVSKDRLFDQLYQDHLLVLNDILLVQRLLQQSALDEIRLYRTGWASADSTVASVKATLEQASQHWLAYQQARTDADSELDRQADLEFADALALYHDWLQPVGSDALNIRILNDSTFNHEISERLDSYDQTLNRLIQHQLDAATLVQNEAATLTGVLAQGYVYGGSLLVLGSLLLAWRIQRSIQHPLHRLRNLILTVESNSDLRLRAEPVGNDEVAETAAALNALLGHFQQLIHSLEQNAGTLSGHAVRAQTISEQVSLSSRQQNAEAGRMKVSINEMSLAIDQVATRSGDAASLANEADSLCQKGVQRVGDSMHTIESLARHIDSTSDIITALHSHSIDISGVLEVVQSVAEQINLLALNAAIEAARAGAAGRGFAVVAGEVRNLSRSTAASIASIQTLVEQLQTQAGLATGAMLEAREQAQNSVGFAISSNQTLQDIRNAVQEIARLNGSISIATEQQQSAVTGNLDGIEALNRSVGQLDLDASESLRISQELAGLAGSLRANVRQYHTHAEPAVRDAS</sequence>
<evidence type="ECO:0000256" key="11">
    <source>
        <dbReference type="SAM" id="Phobius"/>
    </source>
</evidence>
<evidence type="ECO:0000256" key="6">
    <source>
        <dbReference type="ARBA" id="ARBA00022989"/>
    </source>
</evidence>
<evidence type="ECO:0000256" key="9">
    <source>
        <dbReference type="ARBA" id="ARBA00029447"/>
    </source>
</evidence>
<evidence type="ECO:0000256" key="4">
    <source>
        <dbReference type="ARBA" id="ARBA00022500"/>
    </source>
</evidence>
<keyword evidence="4" id="KW-0145">Chemotaxis</keyword>
<dbReference type="PROSITE" id="PS50111">
    <property type="entry name" value="CHEMOTAXIS_TRANSDUC_2"/>
    <property type="match status" value="1"/>
</dbReference>
<dbReference type="EMBL" id="SNYK01000002">
    <property type="protein sequence ID" value="TDQ39328.1"/>
    <property type="molecule type" value="Genomic_DNA"/>
</dbReference>
<dbReference type="PANTHER" id="PTHR32089">
    <property type="entry name" value="METHYL-ACCEPTING CHEMOTAXIS PROTEIN MCPB"/>
    <property type="match status" value="1"/>
</dbReference>
<evidence type="ECO:0000256" key="2">
    <source>
        <dbReference type="ARBA" id="ARBA00022475"/>
    </source>
</evidence>
<dbReference type="RefSeq" id="WP_101497527.1">
    <property type="nucleotide sequence ID" value="NZ_LNJZ01000009.1"/>
</dbReference>
<keyword evidence="7 11" id="KW-0472">Membrane</keyword>
<evidence type="ECO:0000313" key="15">
    <source>
        <dbReference type="Proteomes" id="UP000294575"/>
    </source>
</evidence>
<dbReference type="InterPro" id="IPR003660">
    <property type="entry name" value="HAMP_dom"/>
</dbReference>
<dbReference type="Proteomes" id="UP000294575">
    <property type="component" value="Unassembled WGS sequence"/>
</dbReference>
<dbReference type="Gene3D" id="1.10.287.950">
    <property type="entry name" value="Methyl-accepting chemotaxis protein"/>
    <property type="match status" value="1"/>
</dbReference>
<dbReference type="PROSITE" id="PS50885">
    <property type="entry name" value="HAMP"/>
    <property type="match status" value="1"/>
</dbReference>
<keyword evidence="2" id="KW-1003">Cell membrane</keyword>
<comment type="caution">
    <text evidence="14">The sequence shown here is derived from an EMBL/GenBank/DDBJ whole genome shotgun (WGS) entry which is preliminary data.</text>
</comment>
<evidence type="ECO:0000256" key="8">
    <source>
        <dbReference type="ARBA" id="ARBA00023224"/>
    </source>
</evidence>
<evidence type="ECO:0000259" key="13">
    <source>
        <dbReference type="PROSITE" id="PS50885"/>
    </source>
</evidence>
<keyword evidence="8 10" id="KW-0807">Transducer</keyword>
<feature type="domain" description="HAMP" evidence="13">
    <location>
        <begin position="212"/>
        <end position="265"/>
    </location>
</feature>
<evidence type="ECO:0000256" key="10">
    <source>
        <dbReference type="PROSITE-ProRule" id="PRU00284"/>
    </source>
</evidence>
<dbReference type="SUPFAM" id="SSF58104">
    <property type="entry name" value="Methyl-accepting chemotaxis protein (MCP) signaling domain"/>
    <property type="match status" value="1"/>
</dbReference>
<name>A0A4R6TZB0_9GAMM</name>
<comment type="similarity">
    <text evidence="9">Belongs to the methyl-accepting chemotaxis (MCP) protein family.</text>
</comment>
<evidence type="ECO:0000256" key="1">
    <source>
        <dbReference type="ARBA" id="ARBA00004651"/>
    </source>
</evidence>
<keyword evidence="6 11" id="KW-1133">Transmembrane helix</keyword>
<evidence type="ECO:0000256" key="7">
    <source>
        <dbReference type="ARBA" id="ARBA00023136"/>
    </source>
</evidence>
<dbReference type="OrthoDB" id="9781845at2"/>
<dbReference type="Pfam" id="PF00672">
    <property type="entry name" value="HAMP"/>
    <property type="match status" value="1"/>
</dbReference>